<accession>A0A165C6W3</accession>
<dbReference type="GO" id="GO:0005634">
    <property type="term" value="C:nucleus"/>
    <property type="evidence" value="ECO:0007669"/>
    <property type="project" value="TreeGrafter"/>
</dbReference>
<dbReference type="PROSITE" id="PS50294">
    <property type="entry name" value="WD_REPEATS_REGION"/>
    <property type="match status" value="7"/>
</dbReference>
<dbReference type="SUPFAM" id="SSF52540">
    <property type="entry name" value="P-loop containing nucleoside triphosphate hydrolases"/>
    <property type="match status" value="1"/>
</dbReference>
<dbReference type="InterPro" id="IPR036322">
    <property type="entry name" value="WD40_repeat_dom_sf"/>
</dbReference>
<dbReference type="SMART" id="SM00320">
    <property type="entry name" value="WD40"/>
    <property type="match status" value="7"/>
</dbReference>
<dbReference type="PROSITE" id="PS50082">
    <property type="entry name" value="WD_REPEATS_2"/>
    <property type="match status" value="7"/>
</dbReference>
<protein>
    <submittedName>
        <fullName evidence="5">WD40 repeat-like protein</fullName>
    </submittedName>
</protein>
<feature type="repeat" description="WD" evidence="3">
    <location>
        <begin position="703"/>
        <end position="744"/>
    </location>
</feature>
<sequence length="853" mass="92371">MGPAGSGKSTIAHTIARECAGSQQLGSMFCFNRSEASTRKPESLFRNIASDLCTKWPAFRAALSKHLDGNKALCTTTDLDTQFDSFILGPARLVAINGIIVIIIDALDESGTPSARQRLLRMLSERLQELPPGFRFLITTRAEPDIVQSFRDSIRPTPSKGSSTYHLDTEEVDTQLKNDIAKYIQHELQYTSGTPPQLPSDAHLMLAKKAGRLFQWAAVACAYIKTDHPGSEPKDRYEELVQGTHPGLDGLYGTVLECFNREGSRVLQSFKHIMGFILTAVEPLSLPSLLDLLEQLDQDEPLKATTILPYLEPLLSGVGPGDTRPVRPLHSSFFDLLQRAGQNPYFVGTTGHHERLAKSTLRLLQRDLRFNMGNLETSYRLNADLSEAQRAAISDQLSYACKYWGPHLQMSDEAFGHEVADLLKMLFLDRFLFWLEAASLAGIVSFVPHCISSALIRLQVDVTQVARDGIKFVQILARPMMDSAAHVYISALAWAPPNSSIVQRYGSQFPFIPRVCSGGMSAWPSAQVLRGHLGAVESVAFSPDGTRITSGSYDETVRVWDAVTGQPVGDPLVGHKGSVTSVAFSPDGSRIASGSWDKTVRVWDAVMGQAVGNPLIGHDGWVSSVAFSPDGSRIASGSDDRTVRVWDAVTGQPVGDPLVGHKGSAGVTSVAFSPHGSHIVSGSWDKTVRVWDAVTGQPVGDPLVGHEAGVTSVAFSPDGSRIASGSYDKTVRVWDAVTGQPVGDPLHGHEDPVSSVAFSPDGSRIVSGSWDKTVRVWHAVTGQPVGDPLIGHERYVTSVAFSPDGSLIASGSDDKTVRVWDGVMGQPEVRIELNLTSGWIIGNNADYILWVPP</sequence>
<evidence type="ECO:0000313" key="6">
    <source>
        <dbReference type="Proteomes" id="UP000076842"/>
    </source>
</evidence>
<evidence type="ECO:0000256" key="2">
    <source>
        <dbReference type="ARBA" id="ARBA00022737"/>
    </source>
</evidence>
<feature type="domain" description="Nephrocystin 3-like N-terminal" evidence="4">
    <location>
        <begin position="2"/>
        <end position="141"/>
    </location>
</feature>
<dbReference type="InterPro" id="IPR015943">
    <property type="entry name" value="WD40/YVTN_repeat-like_dom_sf"/>
</dbReference>
<keyword evidence="1 3" id="KW-0853">WD repeat</keyword>
<evidence type="ECO:0000256" key="1">
    <source>
        <dbReference type="ARBA" id="ARBA00022574"/>
    </source>
</evidence>
<evidence type="ECO:0000259" key="4">
    <source>
        <dbReference type="Pfam" id="PF24883"/>
    </source>
</evidence>
<dbReference type="GO" id="GO:1990234">
    <property type="term" value="C:transferase complex"/>
    <property type="evidence" value="ECO:0007669"/>
    <property type="project" value="UniProtKB-ARBA"/>
</dbReference>
<evidence type="ECO:0000313" key="5">
    <source>
        <dbReference type="EMBL" id="KZT50333.1"/>
    </source>
</evidence>
<feature type="non-terminal residue" evidence="5">
    <location>
        <position position="853"/>
    </location>
</feature>
<feature type="repeat" description="WD" evidence="3">
    <location>
        <begin position="667"/>
        <end position="701"/>
    </location>
</feature>
<dbReference type="Gene3D" id="3.40.50.300">
    <property type="entry name" value="P-loop containing nucleotide triphosphate hydrolases"/>
    <property type="match status" value="1"/>
</dbReference>
<organism evidence="5 6">
    <name type="scientific">Calocera cornea HHB12733</name>
    <dbReference type="NCBI Taxonomy" id="1353952"/>
    <lineage>
        <taxon>Eukaryota</taxon>
        <taxon>Fungi</taxon>
        <taxon>Dikarya</taxon>
        <taxon>Basidiomycota</taxon>
        <taxon>Agaricomycotina</taxon>
        <taxon>Dacrymycetes</taxon>
        <taxon>Dacrymycetales</taxon>
        <taxon>Dacrymycetaceae</taxon>
        <taxon>Calocera</taxon>
    </lineage>
</organism>
<reference evidence="5 6" key="1">
    <citation type="journal article" date="2016" name="Mol. Biol. Evol.">
        <title>Comparative Genomics of Early-Diverging Mushroom-Forming Fungi Provides Insights into the Origins of Lignocellulose Decay Capabilities.</title>
        <authorList>
            <person name="Nagy L.G."/>
            <person name="Riley R."/>
            <person name="Tritt A."/>
            <person name="Adam C."/>
            <person name="Daum C."/>
            <person name="Floudas D."/>
            <person name="Sun H."/>
            <person name="Yadav J.S."/>
            <person name="Pangilinan J."/>
            <person name="Larsson K.H."/>
            <person name="Matsuura K."/>
            <person name="Barry K."/>
            <person name="Labutti K."/>
            <person name="Kuo R."/>
            <person name="Ohm R.A."/>
            <person name="Bhattacharya S.S."/>
            <person name="Shirouzu T."/>
            <person name="Yoshinaga Y."/>
            <person name="Martin F.M."/>
            <person name="Grigoriev I.V."/>
            <person name="Hibbett D.S."/>
        </authorList>
    </citation>
    <scope>NUCLEOTIDE SEQUENCE [LARGE SCALE GENOMIC DNA]</scope>
    <source>
        <strain evidence="5 6">HHB12733</strain>
    </source>
</reference>
<feature type="repeat" description="WD" evidence="3">
    <location>
        <begin position="615"/>
        <end position="656"/>
    </location>
</feature>
<dbReference type="InParanoid" id="A0A165C6W3"/>
<dbReference type="Pfam" id="PF24883">
    <property type="entry name" value="NPHP3_N"/>
    <property type="match status" value="1"/>
</dbReference>
<dbReference type="InterPro" id="IPR027417">
    <property type="entry name" value="P-loop_NTPase"/>
</dbReference>
<keyword evidence="2" id="KW-0677">Repeat</keyword>
<feature type="repeat" description="WD" evidence="3">
    <location>
        <begin position="789"/>
        <end position="821"/>
    </location>
</feature>
<dbReference type="EMBL" id="KV424188">
    <property type="protein sequence ID" value="KZT50333.1"/>
    <property type="molecule type" value="Genomic_DNA"/>
</dbReference>
<dbReference type="CDD" id="cd00200">
    <property type="entry name" value="WD40"/>
    <property type="match status" value="1"/>
</dbReference>
<dbReference type="InterPro" id="IPR001680">
    <property type="entry name" value="WD40_rpt"/>
</dbReference>
<gene>
    <name evidence="5" type="ORF">CALCODRAFT_461819</name>
</gene>
<dbReference type="Pfam" id="PF00400">
    <property type="entry name" value="WD40"/>
    <property type="match status" value="7"/>
</dbReference>
<dbReference type="Gene3D" id="2.130.10.10">
    <property type="entry name" value="YVTN repeat-like/Quinoprotein amine dehydrogenase"/>
    <property type="match status" value="4"/>
</dbReference>
<dbReference type="OrthoDB" id="538223at2759"/>
<dbReference type="STRING" id="1353952.A0A165C6W3"/>
<proteinExistence type="predicted"/>
<evidence type="ECO:0000256" key="3">
    <source>
        <dbReference type="PROSITE-ProRule" id="PRU00221"/>
    </source>
</evidence>
<feature type="repeat" description="WD" evidence="3">
    <location>
        <begin position="529"/>
        <end position="570"/>
    </location>
</feature>
<dbReference type="PANTHER" id="PTHR22847:SF637">
    <property type="entry name" value="WD REPEAT DOMAIN 5B"/>
    <property type="match status" value="1"/>
</dbReference>
<dbReference type="InterPro" id="IPR020472">
    <property type="entry name" value="WD40_PAC1"/>
</dbReference>
<dbReference type="PANTHER" id="PTHR22847">
    <property type="entry name" value="WD40 REPEAT PROTEIN"/>
    <property type="match status" value="1"/>
</dbReference>
<dbReference type="PRINTS" id="PR00320">
    <property type="entry name" value="GPROTEINBRPT"/>
</dbReference>
<dbReference type="SUPFAM" id="SSF50978">
    <property type="entry name" value="WD40 repeat-like"/>
    <property type="match status" value="1"/>
</dbReference>
<dbReference type="InterPro" id="IPR056884">
    <property type="entry name" value="NPHP3-like_N"/>
</dbReference>
<dbReference type="AlphaFoldDB" id="A0A165C6W3"/>
<keyword evidence="6" id="KW-1185">Reference proteome</keyword>
<name>A0A165C6W3_9BASI</name>
<feature type="repeat" description="WD" evidence="3">
    <location>
        <begin position="572"/>
        <end position="613"/>
    </location>
</feature>
<feature type="repeat" description="WD" evidence="3">
    <location>
        <begin position="746"/>
        <end position="787"/>
    </location>
</feature>
<dbReference type="Proteomes" id="UP000076842">
    <property type="component" value="Unassembled WGS sequence"/>
</dbReference>